<dbReference type="Proteomes" id="UP000230750">
    <property type="component" value="Unassembled WGS sequence"/>
</dbReference>
<evidence type="ECO:0000259" key="11">
    <source>
        <dbReference type="PROSITE" id="PS51194"/>
    </source>
</evidence>
<comment type="caution">
    <text evidence="13">The sequence shown here is derived from an EMBL/GenBank/DDBJ whole genome shotgun (WGS) entry which is preliminary data.</text>
</comment>
<feature type="short sequence motif" description="Q motif" evidence="6">
    <location>
        <begin position="120"/>
        <end position="149"/>
    </location>
</feature>
<feature type="compositionally biased region" description="Polar residues" evidence="9">
    <location>
        <begin position="670"/>
        <end position="682"/>
    </location>
</feature>
<keyword evidence="5 8" id="KW-0694">RNA-binding</keyword>
<dbReference type="GO" id="GO:0003724">
    <property type="term" value="F:RNA helicase activity"/>
    <property type="evidence" value="ECO:0007669"/>
    <property type="project" value="UniProtKB-EC"/>
</dbReference>
<dbReference type="STRING" id="307972.A0A2G8KLK4"/>
<comment type="catalytic activity">
    <reaction evidence="8">
        <text>ATP + H2O = ADP + phosphate + H(+)</text>
        <dbReference type="Rhea" id="RHEA:13065"/>
        <dbReference type="ChEBI" id="CHEBI:15377"/>
        <dbReference type="ChEBI" id="CHEBI:15378"/>
        <dbReference type="ChEBI" id="CHEBI:30616"/>
        <dbReference type="ChEBI" id="CHEBI:43474"/>
        <dbReference type="ChEBI" id="CHEBI:456216"/>
        <dbReference type="EC" id="3.6.4.13"/>
    </reaction>
</comment>
<feature type="domain" description="DEAD-box RNA helicase Q" evidence="12">
    <location>
        <begin position="120"/>
        <end position="149"/>
    </location>
</feature>
<name>A0A2G8KLK4_STIJA</name>
<dbReference type="Pfam" id="PF00271">
    <property type="entry name" value="Helicase_C"/>
    <property type="match status" value="1"/>
</dbReference>
<comment type="domain">
    <text evidence="8">The Q motif is unique to and characteristic of the DEAD box family of RNA helicases and controls ATP binding and hydrolysis.</text>
</comment>
<proteinExistence type="inferred from homology"/>
<evidence type="ECO:0000256" key="3">
    <source>
        <dbReference type="ARBA" id="ARBA00022806"/>
    </source>
</evidence>
<protein>
    <recommendedName>
        <fullName evidence="8">ATP-dependent RNA helicase</fullName>
        <ecNumber evidence="8">3.6.4.13</ecNumber>
    </recommendedName>
</protein>
<dbReference type="PROSITE" id="PS51195">
    <property type="entry name" value="Q_MOTIF"/>
    <property type="match status" value="1"/>
</dbReference>
<organism evidence="13 14">
    <name type="scientific">Stichopus japonicus</name>
    <name type="common">Sea cucumber</name>
    <dbReference type="NCBI Taxonomy" id="307972"/>
    <lineage>
        <taxon>Eukaryota</taxon>
        <taxon>Metazoa</taxon>
        <taxon>Echinodermata</taxon>
        <taxon>Eleutherozoa</taxon>
        <taxon>Echinozoa</taxon>
        <taxon>Holothuroidea</taxon>
        <taxon>Aspidochirotacea</taxon>
        <taxon>Aspidochirotida</taxon>
        <taxon>Stichopodidae</taxon>
        <taxon>Apostichopus</taxon>
    </lineage>
</organism>
<keyword evidence="3 7" id="KW-0347">Helicase</keyword>
<dbReference type="AlphaFoldDB" id="A0A2G8KLK4"/>
<evidence type="ECO:0000256" key="1">
    <source>
        <dbReference type="ARBA" id="ARBA00022741"/>
    </source>
</evidence>
<dbReference type="EMBL" id="MRZV01000498">
    <property type="protein sequence ID" value="PIK48847.1"/>
    <property type="molecule type" value="Genomic_DNA"/>
</dbReference>
<gene>
    <name evidence="13" type="ORF">BSL78_14283</name>
</gene>
<feature type="domain" description="Helicase C-terminal" evidence="11">
    <location>
        <begin position="379"/>
        <end position="571"/>
    </location>
</feature>
<feature type="region of interest" description="Disordered" evidence="9">
    <location>
        <begin position="659"/>
        <end position="753"/>
    </location>
</feature>
<feature type="compositionally biased region" description="Basic and acidic residues" evidence="9">
    <location>
        <begin position="67"/>
        <end position="79"/>
    </location>
</feature>
<dbReference type="PANTHER" id="PTHR24031">
    <property type="entry name" value="RNA HELICASE"/>
    <property type="match status" value="1"/>
</dbReference>
<dbReference type="Pfam" id="PF13959">
    <property type="entry name" value="CTE_SPB4"/>
    <property type="match status" value="1"/>
</dbReference>
<keyword evidence="4 7" id="KW-0067">ATP-binding</keyword>
<dbReference type="GO" id="GO:0003723">
    <property type="term" value="F:RNA binding"/>
    <property type="evidence" value="ECO:0007669"/>
    <property type="project" value="UniProtKB-UniRule"/>
</dbReference>
<reference evidence="13 14" key="1">
    <citation type="journal article" date="2017" name="PLoS Biol.">
        <title>The sea cucumber genome provides insights into morphological evolution and visceral regeneration.</title>
        <authorList>
            <person name="Zhang X."/>
            <person name="Sun L."/>
            <person name="Yuan J."/>
            <person name="Sun Y."/>
            <person name="Gao Y."/>
            <person name="Zhang L."/>
            <person name="Li S."/>
            <person name="Dai H."/>
            <person name="Hamel J.F."/>
            <person name="Liu C."/>
            <person name="Yu Y."/>
            <person name="Liu S."/>
            <person name="Lin W."/>
            <person name="Guo K."/>
            <person name="Jin S."/>
            <person name="Xu P."/>
            <person name="Storey K.B."/>
            <person name="Huan P."/>
            <person name="Zhang T."/>
            <person name="Zhou Y."/>
            <person name="Zhang J."/>
            <person name="Lin C."/>
            <person name="Li X."/>
            <person name="Xing L."/>
            <person name="Huo D."/>
            <person name="Sun M."/>
            <person name="Wang L."/>
            <person name="Mercier A."/>
            <person name="Li F."/>
            <person name="Yang H."/>
            <person name="Xiang J."/>
        </authorList>
    </citation>
    <scope>NUCLEOTIDE SEQUENCE [LARGE SCALE GENOMIC DNA]</scope>
    <source>
        <strain evidence="13">Shaxun</strain>
        <tissue evidence="13">Muscle</tissue>
    </source>
</reference>
<dbReference type="SUPFAM" id="SSF52540">
    <property type="entry name" value="P-loop containing nucleoside triphosphate hydrolases"/>
    <property type="match status" value="2"/>
</dbReference>
<dbReference type="PROSITE" id="PS51194">
    <property type="entry name" value="HELICASE_CTER"/>
    <property type="match status" value="1"/>
</dbReference>
<dbReference type="InterPro" id="IPR027417">
    <property type="entry name" value="P-loop_NTPase"/>
</dbReference>
<feature type="domain" description="Helicase ATP-binding" evidence="10">
    <location>
        <begin position="152"/>
        <end position="333"/>
    </location>
</feature>
<dbReference type="InterPro" id="IPR011545">
    <property type="entry name" value="DEAD/DEAH_box_helicase_dom"/>
</dbReference>
<evidence type="ECO:0000256" key="4">
    <source>
        <dbReference type="ARBA" id="ARBA00022840"/>
    </source>
</evidence>
<keyword evidence="14" id="KW-1185">Reference proteome</keyword>
<dbReference type="SMART" id="SM00487">
    <property type="entry name" value="DEXDc"/>
    <property type="match status" value="1"/>
</dbReference>
<accession>A0A2G8KLK4</accession>
<dbReference type="PROSITE" id="PS00039">
    <property type="entry name" value="DEAD_ATP_HELICASE"/>
    <property type="match status" value="1"/>
</dbReference>
<feature type="compositionally biased region" description="Polar residues" evidence="9">
    <location>
        <begin position="80"/>
        <end position="89"/>
    </location>
</feature>
<evidence type="ECO:0000256" key="8">
    <source>
        <dbReference type="RuleBase" id="RU365068"/>
    </source>
</evidence>
<evidence type="ECO:0000313" key="14">
    <source>
        <dbReference type="Proteomes" id="UP000230750"/>
    </source>
</evidence>
<dbReference type="SMART" id="SM01178">
    <property type="entry name" value="DUF4217"/>
    <property type="match status" value="1"/>
</dbReference>
<keyword evidence="1 7" id="KW-0547">Nucleotide-binding</keyword>
<dbReference type="InterPro" id="IPR001650">
    <property type="entry name" value="Helicase_C-like"/>
</dbReference>
<feature type="compositionally biased region" description="Basic residues" evidence="9">
    <location>
        <begin position="683"/>
        <end position="693"/>
    </location>
</feature>
<sequence length="753" mass="84373">MDGSGGLMLNIFASNKFKVPKPDNERNLRKCKWMSPRENDTAVEGSSRNRRNLKGTDSTENKGTLDGSEKKRARRDDKPGQTSQYGSGQVFSSLFRKNPDIPKLMASNVQQTKEDVFSIKFFKELNLHPFMISNLEKQMGFEHATSVQAKAIPVVMKGGDVLVKSQTGSGKTLAFSIPIIQSLQCAQPKVQRSDGVYAVILAPTRELALQSFETLQTLVKPFNWIVPGCITGGERKKSEKARLRKGVNVLVATPGRLVDHILNTSSLQFWKLRWLVLDEADRLLDMGFEKDVAAILNAINSQSEGCQRLLLSATLTQGVERLAGIALTNPTFIDVAKDEAVVLPSTKDQSNYIPEEELLSTKPPPVAEEEDFNFTIPDTLEQYYMIVPSKLRLVTLFALILSKSTRSSKTKMLIFLSNRDSVEFHYNLLNQMLCPGGKENANNTGLKIFRLHGSMEQKVRRDVYEEFQQKERVSCCVRYSPPWTVDLHLVVHEDVAARGLDLPDVDWIVQYNTPGTPAEYVHRVGRTARVGRLGHAVIFLGPSEAEYVKTLQGHKISVKAVDYNEILQTLVRHAPAELLTEEHFNGRPPKTMEEAATRLQKKLENYVHSESDHTKLAQQAYHSFIRAYATYPSSLKHIFHIKKLHLGHVAKSFGLREAPSKFKSQGPKLTATQKHALQQQRRGQTHGKGKKKRSDTSEFGSGLDGQLASPKAAKMTNQKRKMSKQRKNFGRIDGESLDVREVKGIGEQDRGSG</sequence>
<feature type="compositionally biased region" description="Basic residues" evidence="9">
    <location>
        <begin position="717"/>
        <end position="729"/>
    </location>
</feature>
<dbReference type="OrthoDB" id="422663at2759"/>
<dbReference type="InterPro" id="IPR025313">
    <property type="entry name" value="SPB4-like_CTE"/>
</dbReference>
<comment type="similarity">
    <text evidence="7">Belongs to the DEAD box helicase family.</text>
</comment>
<dbReference type="Gene3D" id="3.40.50.300">
    <property type="entry name" value="P-loop containing nucleotide triphosphate hydrolases"/>
    <property type="match status" value="2"/>
</dbReference>
<dbReference type="SMART" id="SM00490">
    <property type="entry name" value="HELICc"/>
    <property type="match status" value="1"/>
</dbReference>
<comment type="function">
    <text evidence="8">RNA helicase.</text>
</comment>
<dbReference type="CDD" id="cd18787">
    <property type="entry name" value="SF2_C_DEAD"/>
    <property type="match status" value="1"/>
</dbReference>
<evidence type="ECO:0000256" key="5">
    <source>
        <dbReference type="ARBA" id="ARBA00022884"/>
    </source>
</evidence>
<dbReference type="GO" id="GO:0016887">
    <property type="term" value="F:ATP hydrolysis activity"/>
    <property type="evidence" value="ECO:0007669"/>
    <property type="project" value="RHEA"/>
</dbReference>
<evidence type="ECO:0000256" key="9">
    <source>
        <dbReference type="SAM" id="MobiDB-lite"/>
    </source>
</evidence>
<evidence type="ECO:0000259" key="12">
    <source>
        <dbReference type="PROSITE" id="PS51195"/>
    </source>
</evidence>
<dbReference type="InterPro" id="IPR014001">
    <property type="entry name" value="Helicase_ATP-bd"/>
</dbReference>
<dbReference type="EC" id="3.6.4.13" evidence="8"/>
<keyword evidence="2 7" id="KW-0378">Hydrolase</keyword>
<feature type="region of interest" description="Disordered" evidence="9">
    <location>
        <begin position="30"/>
        <end position="89"/>
    </location>
</feature>
<evidence type="ECO:0000256" key="7">
    <source>
        <dbReference type="RuleBase" id="RU000492"/>
    </source>
</evidence>
<evidence type="ECO:0000259" key="10">
    <source>
        <dbReference type="PROSITE" id="PS51192"/>
    </source>
</evidence>
<evidence type="ECO:0000313" key="13">
    <source>
        <dbReference type="EMBL" id="PIK48847.1"/>
    </source>
</evidence>
<dbReference type="InterPro" id="IPR014014">
    <property type="entry name" value="RNA_helicase_DEAD_Q_motif"/>
</dbReference>
<dbReference type="GO" id="GO:0005524">
    <property type="term" value="F:ATP binding"/>
    <property type="evidence" value="ECO:0007669"/>
    <property type="project" value="UniProtKB-UniRule"/>
</dbReference>
<dbReference type="Pfam" id="PF00270">
    <property type="entry name" value="DEAD"/>
    <property type="match status" value="1"/>
</dbReference>
<dbReference type="InterPro" id="IPR000629">
    <property type="entry name" value="RNA-helicase_DEAD-box_CS"/>
</dbReference>
<evidence type="ECO:0000256" key="2">
    <source>
        <dbReference type="ARBA" id="ARBA00022801"/>
    </source>
</evidence>
<evidence type="ECO:0000256" key="6">
    <source>
        <dbReference type="PROSITE-ProRule" id="PRU00552"/>
    </source>
</evidence>
<feature type="compositionally biased region" description="Basic and acidic residues" evidence="9">
    <location>
        <begin position="730"/>
        <end position="753"/>
    </location>
</feature>
<dbReference type="PROSITE" id="PS51192">
    <property type="entry name" value="HELICASE_ATP_BIND_1"/>
    <property type="match status" value="1"/>
</dbReference>
<dbReference type="CDD" id="cd17949">
    <property type="entry name" value="DEADc_DDX31"/>
    <property type="match status" value="1"/>
</dbReference>